<protein>
    <recommendedName>
        <fullName evidence="2">Transgelin</fullName>
    </recommendedName>
</protein>
<evidence type="ECO:0000313" key="4">
    <source>
        <dbReference type="EMBL" id="WAR05383.1"/>
    </source>
</evidence>
<sequence length="383" mass="42423">MSKVHGKYDLQAEAEVRTWIQQLLGEQIGEYELEKRLKDGTILCRLIKRLFEGTPADSLPAACRTVNMRFRPSDKGAVQMENIEIFVRAAAAYGVPQSGLFACNDLYEGKNMPMVIATILQVGSEAQRWKFDGPTCGKKPVEKKRGKFTRQQLREGHSILTPQSGTNKYASQKGMSFGSVRHCADIRADDMNQEGQGEMSLQAGTNKFASQKGMRIGTQRHISDIKSDEMCNEGQGELGLQAGTNKFASQKGMSFGSVRHCADIRADEFDKESSGDVGLQMGSNKFASQKGMSFGSVRHVSDIRADDCDQASSGFVNFQSGWNKGASQSGMRGFGAARHVTDIHVTELCDEFEPEPGEEGYEEWLLEQQMKQQQLDEQRESAQ</sequence>
<dbReference type="InterPro" id="IPR036872">
    <property type="entry name" value="CH_dom_sf"/>
</dbReference>
<dbReference type="InterPro" id="IPR001715">
    <property type="entry name" value="CH_dom"/>
</dbReference>
<evidence type="ECO:0000313" key="5">
    <source>
        <dbReference type="Proteomes" id="UP001164746"/>
    </source>
</evidence>
<dbReference type="PANTHER" id="PTHR47385">
    <property type="entry name" value="CALPONIN"/>
    <property type="match status" value="1"/>
</dbReference>
<accession>A0ABY7E5W1</accession>
<dbReference type="InterPro" id="IPR000557">
    <property type="entry name" value="Calponin_repeat"/>
</dbReference>
<name>A0ABY7E5W1_MYAAR</name>
<dbReference type="Pfam" id="PF00402">
    <property type="entry name" value="Calponin"/>
    <property type="match status" value="5"/>
</dbReference>
<dbReference type="PRINTS" id="PR00888">
    <property type="entry name" value="SM22CALPONIN"/>
</dbReference>
<dbReference type="PROSITE" id="PS50021">
    <property type="entry name" value="CH"/>
    <property type="match status" value="1"/>
</dbReference>
<dbReference type="PROSITE" id="PS01052">
    <property type="entry name" value="CALPONIN_1"/>
    <property type="match status" value="1"/>
</dbReference>
<keyword evidence="5" id="KW-1185">Reference proteome</keyword>
<dbReference type="Gene3D" id="1.10.418.10">
    <property type="entry name" value="Calponin-like domain"/>
    <property type="match status" value="1"/>
</dbReference>
<feature type="domain" description="Calponin-homology (CH)" evidence="3">
    <location>
        <begin position="10"/>
        <end position="127"/>
    </location>
</feature>
<dbReference type="SUPFAM" id="SSF47576">
    <property type="entry name" value="Calponin-homology domain, CH-domain"/>
    <property type="match status" value="1"/>
</dbReference>
<proteinExistence type="inferred from homology"/>
<dbReference type="PROSITE" id="PS51122">
    <property type="entry name" value="CALPONIN_2"/>
    <property type="match status" value="5"/>
</dbReference>
<reference evidence="4" key="1">
    <citation type="submission" date="2022-11" db="EMBL/GenBank/DDBJ databases">
        <title>Centuries of genome instability and evolution in soft-shell clam transmissible cancer (bioRxiv).</title>
        <authorList>
            <person name="Hart S.F.M."/>
            <person name="Yonemitsu M.A."/>
            <person name="Giersch R.M."/>
            <person name="Beal B.F."/>
            <person name="Arriagada G."/>
            <person name="Davis B.W."/>
            <person name="Ostrander E.A."/>
            <person name="Goff S.P."/>
            <person name="Metzger M.J."/>
        </authorList>
    </citation>
    <scope>NUCLEOTIDE SEQUENCE</scope>
    <source>
        <strain evidence="4">MELC-2E11</strain>
        <tissue evidence="4">Siphon/mantle</tissue>
    </source>
</reference>
<dbReference type="Proteomes" id="UP001164746">
    <property type="component" value="Chromosome 5"/>
</dbReference>
<evidence type="ECO:0000259" key="3">
    <source>
        <dbReference type="PROSITE" id="PS50021"/>
    </source>
</evidence>
<dbReference type="Pfam" id="PF00307">
    <property type="entry name" value="CH"/>
    <property type="match status" value="1"/>
</dbReference>
<dbReference type="SMART" id="SM00033">
    <property type="entry name" value="CH"/>
    <property type="match status" value="1"/>
</dbReference>
<gene>
    <name evidence="4" type="ORF">MAR_020752</name>
</gene>
<dbReference type="EMBL" id="CP111016">
    <property type="protein sequence ID" value="WAR05383.1"/>
    <property type="molecule type" value="Genomic_DNA"/>
</dbReference>
<dbReference type="InterPro" id="IPR050606">
    <property type="entry name" value="Calponin-like"/>
</dbReference>
<dbReference type="PANTHER" id="PTHR47385:SF14">
    <property type="entry name" value="TRANSGELIN"/>
    <property type="match status" value="1"/>
</dbReference>
<evidence type="ECO:0000256" key="1">
    <source>
        <dbReference type="ARBA" id="ARBA00009631"/>
    </source>
</evidence>
<comment type="similarity">
    <text evidence="1 2">Belongs to the calponin family.</text>
</comment>
<dbReference type="InterPro" id="IPR003096">
    <property type="entry name" value="SM22_calponin"/>
</dbReference>
<organism evidence="4 5">
    <name type="scientific">Mya arenaria</name>
    <name type="common">Soft-shell clam</name>
    <dbReference type="NCBI Taxonomy" id="6604"/>
    <lineage>
        <taxon>Eukaryota</taxon>
        <taxon>Metazoa</taxon>
        <taxon>Spiralia</taxon>
        <taxon>Lophotrochozoa</taxon>
        <taxon>Mollusca</taxon>
        <taxon>Bivalvia</taxon>
        <taxon>Autobranchia</taxon>
        <taxon>Heteroconchia</taxon>
        <taxon>Euheterodonta</taxon>
        <taxon>Imparidentia</taxon>
        <taxon>Neoheterodontei</taxon>
        <taxon>Myida</taxon>
        <taxon>Myoidea</taxon>
        <taxon>Myidae</taxon>
        <taxon>Mya</taxon>
    </lineage>
</organism>
<evidence type="ECO:0000256" key="2">
    <source>
        <dbReference type="RuleBase" id="RU361224"/>
    </source>
</evidence>